<name>A0A1E7N9Y0_KITAU</name>
<organism evidence="4 5">
    <name type="scientific">Kitasatospora aureofaciens</name>
    <name type="common">Streptomyces aureofaciens</name>
    <dbReference type="NCBI Taxonomy" id="1894"/>
    <lineage>
        <taxon>Bacteria</taxon>
        <taxon>Bacillati</taxon>
        <taxon>Actinomycetota</taxon>
        <taxon>Actinomycetes</taxon>
        <taxon>Kitasatosporales</taxon>
        <taxon>Streptomycetaceae</taxon>
        <taxon>Kitasatospora</taxon>
    </lineage>
</organism>
<dbReference type="Proteomes" id="UP000037395">
    <property type="component" value="Unassembled WGS sequence"/>
</dbReference>
<evidence type="ECO:0000313" key="3">
    <source>
        <dbReference type="EMBL" id="GGU82946.1"/>
    </source>
</evidence>
<dbReference type="SUPFAM" id="SSF52200">
    <property type="entry name" value="Toll/Interleukin receptor TIR domain"/>
    <property type="match status" value="1"/>
</dbReference>
<dbReference type="RefSeq" id="WP_050366628.1">
    <property type="nucleotide sequence ID" value="NZ_BMUB01000008.1"/>
</dbReference>
<dbReference type="GO" id="GO:0007165">
    <property type="term" value="P:signal transduction"/>
    <property type="evidence" value="ECO:0007669"/>
    <property type="project" value="InterPro"/>
</dbReference>
<dbReference type="Gene3D" id="3.40.50.10140">
    <property type="entry name" value="Toll/interleukin-1 receptor homology (TIR) domain"/>
    <property type="match status" value="1"/>
</dbReference>
<sequence length="483" mass="54474">MTDRGWDEDEARPYFFLSYAHTPKSGARGAGDPNHWVRQLYRDLCEAVLQLTTVPAGVPVGFMDESMHQGELWAERLSEELASCRVFVPLYSPRYFNSVPCGQEWHAFTRRPVYPATIDAERTSGIVPVLWAPMSRYRLPKVASELQFNHAGFGPDYATEGLYALMKLSYFRAAYELAVHRLAARIVQVAEETVIPVGRRLDFNTLPSAFNVTAPTKQLRISVLTYHQGELPPDRNPDFYGARRTDWHPYRPAGSPIAQHAVRLARQLGFQPTVHEFDDEVESIIEGNAEAPGLLLLDRWALRDPHRRELVRRFDRCDATWVSVLEPWNSDDPECDGGGRELVELSDQILRITRRAGRPSFLGVTGPTGLDTLEDFDDALPRAAMKAKYAFESRTRAEPEEPPTPRPSLREAFRREPGAYGPDGFGGHRPDQYGPDPVDRDHDPDDGTDHRNARTNDHRDTRDDRDGGDDPDAGMAPLGGPHR</sequence>
<evidence type="ECO:0000259" key="2">
    <source>
        <dbReference type="Pfam" id="PF13676"/>
    </source>
</evidence>
<evidence type="ECO:0000313" key="4">
    <source>
        <dbReference type="EMBL" id="OEV37496.1"/>
    </source>
</evidence>
<dbReference type="AlphaFoldDB" id="A0A1E7N9Y0"/>
<evidence type="ECO:0000313" key="5">
    <source>
        <dbReference type="Proteomes" id="UP000037395"/>
    </source>
</evidence>
<evidence type="ECO:0000256" key="1">
    <source>
        <dbReference type="SAM" id="MobiDB-lite"/>
    </source>
</evidence>
<protein>
    <recommendedName>
        <fullName evidence="2">TIR domain-containing protein</fullName>
    </recommendedName>
</protein>
<dbReference type="GeneID" id="97486922"/>
<accession>A0A1E7N9Y0</accession>
<feature type="domain" description="TIR" evidence="2">
    <location>
        <begin position="15"/>
        <end position="120"/>
    </location>
</feature>
<dbReference type="EMBL" id="BMUB01000008">
    <property type="protein sequence ID" value="GGU82946.1"/>
    <property type="molecule type" value="Genomic_DNA"/>
</dbReference>
<dbReference type="NCBIfam" id="NF040588">
    <property type="entry name" value="FxsC_Nterm"/>
    <property type="match status" value="1"/>
</dbReference>
<dbReference type="InterPro" id="IPR026367">
    <property type="entry name" value="FxsC_C"/>
</dbReference>
<feature type="compositionally biased region" description="Basic and acidic residues" evidence="1">
    <location>
        <begin position="408"/>
        <end position="417"/>
    </location>
</feature>
<proteinExistence type="predicted"/>
<dbReference type="InterPro" id="IPR035897">
    <property type="entry name" value="Toll_tir_struct_dom_sf"/>
</dbReference>
<dbReference type="Proteomes" id="UP000610124">
    <property type="component" value="Unassembled WGS sequence"/>
</dbReference>
<gene>
    <name evidence="3" type="ORF">GCM10010502_38750</name>
    <name evidence="4" type="ORF">HS99_0026115</name>
</gene>
<feature type="region of interest" description="Disordered" evidence="1">
    <location>
        <begin position="391"/>
        <end position="483"/>
    </location>
</feature>
<reference evidence="4" key="3">
    <citation type="submission" date="2016-08" db="EMBL/GenBank/DDBJ databases">
        <title>Sequencing, Assembly and Comparative Genomics of S. aureofaciens ATCC 10762.</title>
        <authorList>
            <person name="Gradnigo J.S."/>
            <person name="Johnson N."/>
            <person name="Somerville G.A."/>
        </authorList>
    </citation>
    <scope>NUCLEOTIDE SEQUENCE [LARGE SCALE GENOMIC DNA]</scope>
    <source>
        <strain evidence="4">ATCC 10762</strain>
    </source>
</reference>
<dbReference type="OrthoDB" id="9150238at2"/>
<comment type="caution">
    <text evidence="4">The sequence shown here is derived from an EMBL/GenBank/DDBJ whole genome shotgun (WGS) entry which is preliminary data.</text>
</comment>
<dbReference type="Pfam" id="PF13676">
    <property type="entry name" value="TIR_2"/>
    <property type="match status" value="1"/>
</dbReference>
<reference evidence="3" key="5">
    <citation type="submission" date="2020-09" db="EMBL/GenBank/DDBJ databases">
        <authorList>
            <person name="Sun Q."/>
            <person name="Ohkuma M."/>
        </authorList>
    </citation>
    <scope>NUCLEOTIDE SEQUENCE</scope>
    <source>
        <strain evidence="3">JCM 4434</strain>
    </source>
</reference>
<keyword evidence="5" id="KW-1185">Reference proteome</keyword>
<reference evidence="4 5" key="2">
    <citation type="submission" date="2014-07" db="EMBL/GenBank/DDBJ databases">
        <authorList>
            <person name="Zhang J.E."/>
            <person name="Yang H."/>
            <person name="Guo J."/>
            <person name="Deng Z."/>
            <person name="Luo H."/>
            <person name="Luo M."/>
            <person name="Zhao B."/>
        </authorList>
    </citation>
    <scope>NUCLEOTIDE SEQUENCE [LARGE SCALE GENOMIC DNA]</scope>
    <source>
        <strain evidence="4">ATCC 10762</strain>
        <strain evidence="5">ATCC 10762 / DSM 40127 / CCM 3239 / JCM 4008 / LMG 5968 / NBRC 12843 / NCIMB 8234 / A-377</strain>
    </source>
</reference>
<dbReference type="InterPro" id="IPR047603">
    <property type="entry name" value="FxsC_N"/>
</dbReference>
<feature type="compositionally biased region" description="Basic and acidic residues" evidence="1">
    <location>
        <begin position="426"/>
        <end position="465"/>
    </location>
</feature>
<accession>A0A8H9HT12</accession>
<dbReference type="InterPro" id="IPR000157">
    <property type="entry name" value="TIR_dom"/>
</dbReference>
<reference evidence="3" key="1">
    <citation type="journal article" date="2014" name="Int. J. Syst. Evol. Microbiol.">
        <title>Complete genome sequence of Corynebacterium casei LMG S-19264T (=DSM 44701T), isolated from a smear-ripened cheese.</title>
        <authorList>
            <consortium name="US DOE Joint Genome Institute (JGI-PGF)"/>
            <person name="Walter F."/>
            <person name="Albersmeier A."/>
            <person name="Kalinowski J."/>
            <person name="Ruckert C."/>
        </authorList>
    </citation>
    <scope>NUCLEOTIDE SEQUENCE</scope>
    <source>
        <strain evidence="3">JCM 4434</strain>
    </source>
</reference>
<dbReference type="EMBL" id="JPRF03000020">
    <property type="protein sequence ID" value="OEV37496.1"/>
    <property type="molecule type" value="Genomic_DNA"/>
</dbReference>
<reference evidence="5" key="4">
    <citation type="submission" date="2016-08" db="EMBL/GenBank/DDBJ databases">
        <title>Sequencing, assembly and comparative genomics of S. aureofaciens ATCC 10762.</title>
        <authorList>
            <person name="Gradnigo J.S."/>
            <person name="Johnson N."/>
            <person name="Somerville G.A."/>
        </authorList>
    </citation>
    <scope>NUCLEOTIDE SEQUENCE [LARGE SCALE GENOMIC DNA]</scope>
    <source>
        <strain evidence="5">ATCC 10762 / DSM 40127 / CCM 3239 / JCM 4008 / LMG 5968 / NBRC 12843 / NCIMB 8234 / A-377</strain>
    </source>
</reference>
<dbReference type="NCBIfam" id="TIGR04276">
    <property type="entry name" value="FxsC_Cterm"/>
    <property type="match status" value="1"/>
</dbReference>